<dbReference type="EMBL" id="JAMQPV010000003">
    <property type="protein sequence ID" value="MCW7463715.1"/>
    <property type="molecule type" value="Genomic_DNA"/>
</dbReference>
<evidence type="ECO:0008006" key="3">
    <source>
        <dbReference type="Google" id="ProtNLM"/>
    </source>
</evidence>
<dbReference type="Proteomes" id="UP001209737">
    <property type="component" value="Unassembled WGS sequence"/>
</dbReference>
<sequence length="234" mass="27556">MIRIQGIAFDRMKNFCTFCKQAESQSRDHCPSKILLDEPFPTDLSVVPSCIKCNGSFSKDEEYVACAVEFLKSFHYDYDWIMNERVTNILSMKSDLKNQLERTYGNNSRIFKELFIDDRFENVLIKNALGHIRFELGLYVEQIPKELKMNFLPRMDDTFKNQFESFVGEPDLFPEVGSRLLIRLFERQNLDERGWIVVQNGVYRFQLQQSVDSIKVKIVMKEFLAAEIHFDCEL</sequence>
<organism evidence="1 2">
    <name type="scientific">Leptospira limi</name>
    <dbReference type="NCBI Taxonomy" id="2950023"/>
    <lineage>
        <taxon>Bacteria</taxon>
        <taxon>Pseudomonadati</taxon>
        <taxon>Spirochaetota</taxon>
        <taxon>Spirochaetia</taxon>
        <taxon>Leptospirales</taxon>
        <taxon>Leptospiraceae</taxon>
        <taxon>Leptospira</taxon>
    </lineage>
</organism>
<gene>
    <name evidence="1" type="ORF">ND812_16565</name>
</gene>
<dbReference type="RefSeq" id="WP_265376464.1">
    <property type="nucleotide sequence ID" value="NZ_JAMQPV010000003.1"/>
</dbReference>
<protein>
    <recommendedName>
        <fullName evidence="3">HNH endonuclease</fullName>
    </recommendedName>
</protein>
<reference evidence="1 2" key="1">
    <citation type="submission" date="2022-06" db="EMBL/GenBank/DDBJ databases">
        <title>Leptospira isolates from biofilms formed at urban environments.</title>
        <authorList>
            <person name="Ribeiro P.S."/>
            <person name="Sousa T."/>
            <person name="Carvalho N."/>
            <person name="Aburjaile F."/>
            <person name="Neves F."/>
            <person name="Oliveira D."/>
            <person name="Blanco L."/>
            <person name="Lima J."/>
            <person name="Costa F."/>
            <person name="Brenig B."/>
            <person name="Soares S."/>
            <person name="Ramos R."/>
            <person name="Goes-Neto A."/>
            <person name="Matiuzzi M."/>
            <person name="Azevedo V."/>
            <person name="Ristow P."/>
        </authorList>
    </citation>
    <scope>NUCLEOTIDE SEQUENCE [LARGE SCALE GENOMIC DNA]</scope>
    <source>
        <strain evidence="1 2">VSF25</strain>
    </source>
</reference>
<evidence type="ECO:0000313" key="2">
    <source>
        <dbReference type="Proteomes" id="UP001209737"/>
    </source>
</evidence>
<accession>A0ABT3M1S8</accession>
<comment type="caution">
    <text evidence="1">The sequence shown here is derived from an EMBL/GenBank/DDBJ whole genome shotgun (WGS) entry which is preliminary data.</text>
</comment>
<proteinExistence type="predicted"/>
<name>A0ABT3M1S8_9LEPT</name>
<keyword evidence="2" id="KW-1185">Reference proteome</keyword>
<evidence type="ECO:0000313" key="1">
    <source>
        <dbReference type="EMBL" id="MCW7463715.1"/>
    </source>
</evidence>